<organism evidence="1 2">
    <name type="scientific">Sinorhizobium mexicanum</name>
    <dbReference type="NCBI Taxonomy" id="375549"/>
    <lineage>
        <taxon>Bacteria</taxon>
        <taxon>Pseudomonadati</taxon>
        <taxon>Pseudomonadota</taxon>
        <taxon>Alphaproteobacteria</taxon>
        <taxon>Hyphomicrobiales</taxon>
        <taxon>Rhizobiaceae</taxon>
        <taxon>Sinorhizobium/Ensifer group</taxon>
        <taxon>Sinorhizobium</taxon>
    </lineage>
</organism>
<geneLocation type="plasmid" evidence="2">
    <name>pemeittgr7c</name>
</geneLocation>
<dbReference type="EMBL" id="CP041241">
    <property type="protein sequence ID" value="QLL65940.1"/>
    <property type="molecule type" value="Genomic_DNA"/>
</dbReference>
<dbReference type="KEGG" id="emx:FKV68_32245"/>
<sequence length="459" mass="50814">MENLIALNRVAENSVFRKGDVFVLFGELFGRGYATGLLHEARRAGMEIVGITVGRRDENNALRPLDPDELSAAEARLGGRIINIPLMAGFDLDAPAGGPTPTDLLATMTLESWQDDKLDWDYIQQCRNIATARFTSSLSRVMAVLDGMIADGRNVFFAHTMAGGIPKAKVFLVVANRIYKGRGPRHMSSQALVDSDMGKLILQNFDEVSAITFRHLIDFSAAIRERVEASGGQVRYTAYGYHGTAVLIDGSYRWQTYTNYTQGYAKMRLEQIAEEAWASGVKAAVYNCPEIRTNSSDVFTGIELPLIPLLLALKKENGGQWAEYQWQACQQLLAHGFTMKDVFQKITDMQANEVMRPFYDFSAWPMANSQAQSDLTIGTSNEITQMHRDSKAMISDLLSALVVEATGQLIFAESSDPSGPVQWLNHDIVARRLNASHVQWKPPALPITHGAKDPHLEVA</sequence>
<keyword evidence="2" id="KW-1185">Reference proteome</keyword>
<dbReference type="InterPro" id="IPR053909">
    <property type="entry name" value="FabMG"/>
</dbReference>
<gene>
    <name evidence="1" type="ORF">FKV68_32245</name>
</gene>
<dbReference type="Pfam" id="PF22046">
    <property type="entry name" value="FabMG"/>
    <property type="match status" value="1"/>
</dbReference>
<protein>
    <submittedName>
        <fullName evidence="1">Uncharacterized protein</fullName>
    </submittedName>
</protein>
<accession>A0A859QTE3</accession>
<reference evidence="1 2" key="1">
    <citation type="submission" date="2019-06" db="EMBL/GenBank/DDBJ databases">
        <title>Complete genome sequence of Ensifer mexicanus ITTG R7 isolated from nodules of Acacia angustissima (Mill.) Kuntze.</title>
        <authorList>
            <person name="Rincon-Rosales R."/>
            <person name="Rogel M.A."/>
            <person name="Guerrero G."/>
            <person name="Rincon-Molina C.I."/>
            <person name="Lopez-Lopez A."/>
            <person name="Martinez-Romero E."/>
        </authorList>
    </citation>
    <scope>NUCLEOTIDE SEQUENCE [LARGE SCALE GENOMIC DNA]</scope>
    <source>
        <strain evidence="1 2">ITTG R7</strain>
        <plasmid evidence="2">pemeittgr7c</plasmid>
    </source>
</reference>
<dbReference type="AlphaFoldDB" id="A0A859QTE3"/>
<dbReference type="RefSeq" id="WP_180942835.1">
    <property type="nucleotide sequence ID" value="NZ_CP041241.1"/>
</dbReference>
<proteinExistence type="predicted"/>
<keyword evidence="1" id="KW-0614">Plasmid</keyword>
<evidence type="ECO:0000313" key="2">
    <source>
        <dbReference type="Proteomes" id="UP000510721"/>
    </source>
</evidence>
<dbReference type="Proteomes" id="UP000510721">
    <property type="component" value="Plasmid pEmeITTGR7c"/>
</dbReference>
<name>A0A859QTE3_9HYPH</name>
<evidence type="ECO:0000313" key="1">
    <source>
        <dbReference type="EMBL" id="QLL65940.1"/>
    </source>
</evidence>